<dbReference type="KEGG" id="psco:LY89DRAFT_281370"/>
<feature type="domain" description="2EXR" evidence="1">
    <location>
        <begin position="57"/>
        <end position="118"/>
    </location>
</feature>
<dbReference type="EMBL" id="KQ947432">
    <property type="protein sequence ID" value="KUJ09233.1"/>
    <property type="molecule type" value="Genomic_DNA"/>
</dbReference>
<reference evidence="2 3" key="1">
    <citation type="submission" date="2015-10" db="EMBL/GenBank/DDBJ databases">
        <title>Full genome of DAOMC 229536 Phialocephala scopiformis, a fungal endophyte of spruce producing the potent anti-insectan compound rugulosin.</title>
        <authorList>
            <consortium name="DOE Joint Genome Institute"/>
            <person name="Walker A.K."/>
            <person name="Frasz S.L."/>
            <person name="Seifert K.A."/>
            <person name="Miller J.D."/>
            <person name="Mondo S.J."/>
            <person name="Labutti K."/>
            <person name="Lipzen A."/>
            <person name="Dockter R."/>
            <person name="Kennedy M."/>
            <person name="Grigoriev I.V."/>
            <person name="Spatafora J.W."/>
        </authorList>
    </citation>
    <scope>NUCLEOTIDE SEQUENCE [LARGE SCALE GENOMIC DNA]</scope>
    <source>
        <strain evidence="2 3">CBS 120377</strain>
    </source>
</reference>
<dbReference type="AlphaFoldDB" id="A0A132BAF4"/>
<dbReference type="InParanoid" id="A0A132BAF4"/>
<dbReference type="Pfam" id="PF20150">
    <property type="entry name" value="2EXR"/>
    <property type="match status" value="1"/>
</dbReference>
<evidence type="ECO:0000313" key="3">
    <source>
        <dbReference type="Proteomes" id="UP000070700"/>
    </source>
</evidence>
<evidence type="ECO:0000259" key="1">
    <source>
        <dbReference type="Pfam" id="PF20150"/>
    </source>
</evidence>
<gene>
    <name evidence="2" type="ORF">LY89DRAFT_281370</name>
</gene>
<dbReference type="Proteomes" id="UP000070700">
    <property type="component" value="Unassembled WGS sequence"/>
</dbReference>
<name>A0A132BAF4_MOLSC</name>
<sequence>MPGPRLVYIEQVPLYMTIGAWEKEQDCRWPPLDGDNDKTRKKQDDARSWAAFIANMRAKHFDGADYRDASMMGISSKMPIPDIFLACREAYNASAIHYKRIFVTSRPNAYFNFETDTLCLDWYNISNTQWDGNVPNHFDLWKGFRQEDVKDIRKHRISTINTKESRKLAKLRTTPSRTELSLKAAVLVKSWPSTERSKFKKYRALNELIRL</sequence>
<evidence type="ECO:0000313" key="2">
    <source>
        <dbReference type="EMBL" id="KUJ09233.1"/>
    </source>
</evidence>
<proteinExistence type="predicted"/>
<dbReference type="InterPro" id="IPR045518">
    <property type="entry name" value="2EXR"/>
</dbReference>
<organism evidence="2 3">
    <name type="scientific">Mollisia scopiformis</name>
    <name type="common">Conifer needle endophyte fungus</name>
    <name type="synonym">Phialocephala scopiformis</name>
    <dbReference type="NCBI Taxonomy" id="149040"/>
    <lineage>
        <taxon>Eukaryota</taxon>
        <taxon>Fungi</taxon>
        <taxon>Dikarya</taxon>
        <taxon>Ascomycota</taxon>
        <taxon>Pezizomycotina</taxon>
        <taxon>Leotiomycetes</taxon>
        <taxon>Helotiales</taxon>
        <taxon>Mollisiaceae</taxon>
        <taxon>Mollisia</taxon>
    </lineage>
</organism>
<keyword evidence="3" id="KW-1185">Reference proteome</keyword>
<dbReference type="GeneID" id="28816180"/>
<dbReference type="RefSeq" id="XP_018063588.1">
    <property type="nucleotide sequence ID" value="XM_018206454.1"/>
</dbReference>
<accession>A0A132BAF4</accession>
<dbReference type="OrthoDB" id="3473589at2759"/>
<protein>
    <recommendedName>
        <fullName evidence="1">2EXR domain-containing protein</fullName>
    </recommendedName>
</protein>